<gene>
    <name evidence="2" type="ORF">A3G90_03215</name>
</gene>
<proteinExistence type="predicted"/>
<name>A0A1F6FGR0_9BACT</name>
<protein>
    <submittedName>
        <fullName evidence="2">Uncharacterized protein</fullName>
    </submittedName>
</protein>
<dbReference type="AlphaFoldDB" id="A0A1F6FGR0"/>
<organism evidence="2 3">
    <name type="scientific">Candidatus Kaiserbacteria bacterium RIFCSPLOWO2_12_FULL_45_26</name>
    <dbReference type="NCBI Taxonomy" id="1798525"/>
    <lineage>
        <taxon>Bacteria</taxon>
        <taxon>Candidatus Kaiseribacteriota</taxon>
    </lineage>
</organism>
<evidence type="ECO:0000313" key="3">
    <source>
        <dbReference type="Proteomes" id="UP000177325"/>
    </source>
</evidence>
<comment type="caution">
    <text evidence="2">The sequence shown here is derived from an EMBL/GenBank/DDBJ whole genome shotgun (WGS) entry which is preliminary data.</text>
</comment>
<feature type="transmembrane region" description="Helical" evidence="1">
    <location>
        <begin position="9"/>
        <end position="29"/>
    </location>
</feature>
<evidence type="ECO:0000313" key="2">
    <source>
        <dbReference type="EMBL" id="OGG85046.1"/>
    </source>
</evidence>
<accession>A0A1F6FGR0</accession>
<evidence type="ECO:0000256" key="1">
    <source>
        <dbReference type="SAM" id="Phobius"/>
    </source>
</evidence>
<sequence length="206" mass="22286">MEGTRHERAALVLTAYAIGFTTAFILYAANINNNSTLISTPRTDANTASVANALKKTPESTNILPIEEVTSSGVTYNNGLLEVTKGDEVSLLSFNTEVAGLDVDTANLTQGFHFGEIKYQVSPDDNFVFFCERQDVTSTTCLGFVYDIEAETIYPVVKNGAPVLISADSLRATKFNNDGLVIGTNYSANAKAPWILIDNTETLDLQ</sequence>
<keyword evidence="1" id="KW-0472">Membrane</keyword>
<keyword evidence="1" id="KW-0812">Transmembrane</keyword>
<reference evidence="2 3" key="1">
    <citation type="journal article" date="2016" name="Nat. Commun.">
        <title>Thousands of microbial genomes shed light on interconnected biogeochemical processes in an aquifer system.</title>
        <authorList>
            <person name="Anantharaman K."/>
            <person name="Brown C.T."/>
            <person name="Hug L.A."/>
            <person name="Sharon I."/>
            <person name="Castelle C.J."/>
            <person name="Probst A.J."/>
            <person name="Thomas B.C."/>
            <person name="Singh A."/>
            <person name="Wilkins M.J."/>
            <person name="Karaoz U."/>
            <person name="Brodie E.L."/>
            <person name="Williams K.H."/>
            <person name="Hubbard S.S."/>
            <person name="Banfield J.F."/>
        </authorList>
    </citation>
    <scope>NUCLEOTIDE SEQUENCE [LARGE SCALE GENOMIC DNA]</scope>
</reference>
<keyword evidence="1" id="KW-1133">Transmembrane helix</keyword>
<dbReference type="Proteomes" id="UP000177325">
    <property type="component" value="Unassembled WGS sequence"/>
</dbReference>
<dbReference type="EMBL" id="MFMM01000001">
    <property type="protein sequence ID" value="OGG85046.1"/>
    <property type="molecule type" value="Genomic_DNA"/>
</dbReference>